<feature type="transmembrane region" description="Helical" evidence="5">
    <location>
        <begin position="400"/>
        <end position="420"/>
    </location>
</feature>
<keyword evidence="3 5" id="KW-1133">Transmembrane helix</keyword>
<dbReference type="GO" id="GO:0008137">
    <property type="term" value="F:NADH dehydrogenase (ubiquinone) activity"/>
    <property type="evidence" value="ECO:0007669"/>
    <property type="project" value="InterPro"/>
</dbReference>
<evidence type="ECO:0000256" key="2">
    <source>
        <dbReference type="ARBA" id="ARBA00022692"/>
    </source>
</evidence>
<dbReference type="Pfam" id="PF00361">
    <property type="entry name" value="Proton_antipo_M"/>
    <property type="match status" value="1"/>
</dbReference>
<comment type="subunit">
    <text evidence="5">NDH-1 is composed of 14 different subunits. Subunits NuoA, H, J, K, L, M, N constitute the membrane sector of the complex.</text>
</comment>
<keyword evidence="2 5" id="KW-0812">Transmembrane</keyword>
<comment type="subcellular location">
    <subcellularLocation>
        <location evidence="5">Cell membrane</location>
        <topology evidence="5">Multi-pass membrane protein</topology>
    </subcellularLocation>
    <subcellularLocation>
        <location evidence="1">Endomembrane system</location>
        <topology evidence="1">Multi-pass membrane protein</topology>
    </subcellularLocation>
    <subcellularLocation>
        <location evidence="6">Membrane</location>
        <topology evidence="6">Multi-pass membrane protein</topology>
    </subcellularLocation>
</comment>
<dbReference type="EC" id="7.1.1.-" evidence="5"/>
<feature type="transmembrane region" description="Helical" evidence="5">
    <location>
        <begin position="162"/>
        <end position="186"/>
    </location>
</feature>
<evidence type="ECO:0000259" key="7">
    <source>
        <dbReference type="Pfam" id="PF00361"/>
    </source>
</evidence>
<dbReference type="RefSeq" id="WP_147870984.1">
    <property type="nucleotide sequence ID" value="NZ_CP036264.1"/>
</dbReference>
<comment type="similarity">
    <text evidence="5">Belongs to the complex I subunit 2 family.</text>
</comment>
<evidence type="ECO:0000256" key="5">
    <source>
        <dbReference type="HAMAP-Rule" id="MF_00445"/>
    </source>
</evidence>
<evidence type="ECO:0000313" key="9">
    <source>
        <dbReference type="Proteomes" id="UP000321353"/>
    </source>
</evidence>
<dbReference type="InterPro" id="IPR001750">
    <property type="entry name" value="ND/Mrp_TM"/>
</dbReference>
<feature type="transmembrane region" description="Helical" evidence="5">
    <location>
        <begin position="327"/>
        <end position="345"/>
    </location>
</feature>
<evidence type="ECO:0000256" key="3">
    <source>
        <dbReference type="ARBA" id="ARBA00022989"/>
    </source>
</evidence>
<feature type="domain" description="NADH:quinone oxidoreductase/Mrp antiporter transmembrane" evidence="7">
    <location>
        <begin position="127"/>
        <end position="414"/>
    </location>
</feature>
<keyword evidence="5" id="KW-0874">Quinone</keyword>
<sequence length="480" mass="52068">MYLQPEIIVIVTAFAVLGMEMFLPPRHRPLQTPVMVLGLATGLVAVVDLMIRGDGEFLNGQFRFDGVTGWFKISFLSAGLLTVLLSADLLGGRIKAAAGRDRGLLYRGEFYTVMLFNLVGAMFLISATNLVNLYVCLELATIPLYLMVAWRRGDPLSSEAGMKYSILGATSTGALLFGLGLLYGLTGSVDLLTMGEQLSFGPVTKLAIAMVVVGVGFKLTLVPFHMWAADVYRGAPLPVAAYLSVASKAAGLAFMFQLFYRVLGNTLADVSMALAVLAAVTMTLGNVVAVVQTNIKRFMAFSAISQAGYLIMGFLDRSGAASMVYYMLVYVVTNMLVFGVVGFYLNETGREQIEDYRGLARTNPLVALTMMLGLFSLAGIPPLSGFVGKFFLFSVASKAGFHWLVALAAINSTISLYYYLRIVRQMYIEPGFEDDPPIRPSASIVAALGLSTVLMVLLGIVPFFYETIYEQSRLWMAGAF</sequence>
<keyword evidence="8" id="KW-0560">Oxidoreductase</keyword>
<organism evidence="8 9">
    <name type="scientific">Stieleria maiorica</name>
    <dbReference type="NCBI Taxonomy" id="2795974"/>
    <lineage>
        <taxon>Bacteria</taxon>
        <taxon>Pseudomonadati</taxon>
        <taxon>Planctomycetota</taxon>
        <taxon>Planctomycetia</taxon>
        <taxon>Pirellulales</taxon>
        <taxon>Pirellulaceae</taxon>
        <taxon>Stieleria</taxon>
    </lineage>
</organism>
<dbReference type="GO" id="GO:0048038">
    <property type="term" value="F:quinone binding"/>
    <property type="evidence" value="ECO:0007669"/>
    <property type="project" value="UniProtKB-KW"/>
</dbReference>
<comment type="function">
    <text evidence="5">NDH-1 shuttles electrons from NADH, via FMN and iron-sulfur (Fe-S) centers, to quinones in the respiratory chain. The immediate electron acceptor for the enzyme in this species is believed to be ubiquinone. Couples the redox reaction to proton translocation (for every two electrons transferred, four hydrogen ions are translocated across the cytoplasmic membrane), and thus conserves the redox energy in a proton gradient.</text>
</comment>
<keyword evidence="5" id="KW-1003">Cell membrane</keyword>
<evidence type="ECO:0000256" key="1">
    <source>
        <dbReference type="ARBA" id="ARBA00004127"/>
    </source>
</evidence>
<evidence type="ECO:0000256" key="4">
    <source>
        <dbReference type="ARBA" id="ARBA00023136"/>
    </source>
</evidence>
<dbReference type="EMBL" id="CP036264">
    <property type="protein sequence ID" value="QEG01976.1"/>
    <property type="molecule type" value="Genomic_DNA"/>
</dbReference>
<dbReference type="Proteomes" id="UP000321353">
    <property type="component" value="Chromosome"/>
</dbReference>
<dbReference type="GO" id="GO:0005886">
    <property type="term" value="C:plasma membrane"/>
    <property type="evidence" value="ECO:0007669"/>
    <property type="project" value="UniProtKB-SubCell"/>
</dbReference>
<keyword evidence="9" id="KW-1185">Reference proteome</keyword>
<comment type="catalytic activity">
    <reaction evidence="5">
        <text>a quinone + NADH + 5 H(+)(in) = a quinol + NAD(+) + 4 H(+)(out)</text>
        <dbReference type="Rhea" id="RHEA:57888"/>
        <dbReference type="ChEBI" id="CHEBI:15378"/>
        <dbReference type="ChEBI" id="CHEBI:24646"/>
        <dbReference type="ChEBI" id="CHEBI:57540"/>
        <dbReference type="ChEBI" id="CHEBI:57945"/>
        <dbReference type="ChEBI" id="CHEBI:132124"/>
    </reaction>
</comment>
<name>A0A5B9MQD5_9BACT</name>
<protein>
    <recommendedName>
        <fullName evidence="5">NADH-quinone oxidoreductase subunit N</fullName>
        <ecNumber evidence="5">7.1.1.-</ecNumber>
    </recommendedName>
    <alternativeName>
        <fullName evidence="5">NADH dehydrogenase I subunit N</fullName>
    </alternativeName>
    <alternativeName>
        <fullName evidence="5">NDH-1 subunit N</fullName>
    </alternativeName>
</protein>
<feature type="transmembrane region" description="Helical" evidence="5">
    <location>
        <begin position="104"/>
        <end position="125"/>
    </location>
</feature>
<keyword evidence="5" id="KW-0813">Transport</keyword>
<dbReference type="NCBIfam" id="TIGR01770">
    <property type="entry name" value="NDH_I_N"/>
    <property type="match status" value="1"/>
</dbReference>
<keyword evidence="4 5" id="KW-0472">Membrane</keyword>
<dbReference type="GO" id="GO:0050136">
    <property type="term" value="F:NADH dehydrogenase (quinone) (non-electrogenic) activity"/>
    <property type="evidence" value="ECO:0007669"/>
    <property type="project" value="UniProtKB-UniRule"/>
</dbReference>
<feature type="transmembrane region" description="Helical" evidence="5">
    <location>
        <begin position="441"/>
        <end position="465"/>
    </location>
</feature>
<evidence type="ECO:0000256" key="6">
    <source>
        <dbReference type="RuleBase" id="RU000320"/>
    </source>
</evidence>
<evidence type="ECO:0000313" key="8">
    <source>
        <dbReference type="EMBL" id="QEG01976.1"/>
    </source>
</evidence>
<dbReference type="GO" id="GO:0042773">
    <property type="term" value="P:ATP synthesis coupled electron transport"/>
    <property type="evidence" value="ECO:0007669"/>
    <property type="project" value="InterPro"/>
</dbReference>
<dbReference type="AlphaFoldDB" id="A0A5B9MQD5"/>
<feature type="transmembrane region" description="Helical" evidence="5">
    <location>
        <begin position="365"/>
        <end position="388"/>
    </location>
</feature>
<feature type="transmembrane region" description="Helical" evidence="5">
    <location>
        <begin position="35"/>
        <end position="53"/>
    </location>
</feature>
<feature type="transmembrane region" description="Helical" evidence="5">
    <location>
        <begin position="73"/>
        <end position="92"/>
    </location>
</feature>
<accession>A0A5B9MQD5</accession>
<keyword evidence="5" id="KW-0830">Ubiquinone</keyword>
<feature type="transmembrane region" description="Helical" evidence="5">
    <location>
        <begin position="239"/>
        <end position="260"/>
    </location>
</feature>
<feature type="transmembrane region" description="Helical" evidence="5">
    <location>
        <begin position="206"/>
        <end position="227"/>
    </location>
</feature>
<dbReference type="KEGG" id="smam:Mal15_60590"/>
<reference evidence="8 9" key="1">
    <citation type="submission" date="2019-02" db="EMBL/GenBank/DDBJ databases">
        <title>Planctomycetal bacteria perform biofilm scaping via a novel small molecule.</title>
        <authorList>
            <person name="Jeske O."/>
            <person name="Boedeker C."/>
            <person name="Wiegand S."/>
            <person name="Breitling P."/>
            <person name="Kallscheuer N."/>
            <person name="Jogler M."/>
            <person name="Rohde M."/>
            <person name="Petersen J."/>
            <person name="Medema M.H."/>
            <person name="Surup F."/>
            <person name="Jogler C."/>
        </authorList>
    </citation>
    <scope>NUCLEOTIDE SEQUENCE [LARGE SCALE GENOMIC DNA]</scope>
    <source>
        <strain evidence="8 9">Mal15</strain>
    </source>
</reference>
<feature type="transmembrane region" description="Helical" evidence="5">
    <location>
        <begin position="272"/>
        <end position="291"/>
    </location>
</feature>
<proteinExistence type="inferred from homology"/>
<dbReference type="PANTHER" id="PTHR22773">
    <property type="entry name" value="NADH DEHYDROGENASE"/>
    <property type="match status" value="1"/>
</dbReference>
<feature type="transmembrane region" description="Helical" evidence="5">
    <location>
        <begin position="6"/>
        <end position="23"/>
    </location>
</feature>
<keyword evidence="5" id="KW-1278">Translocase</keyword>
<keyword evidence="5" id="KW-0520">NAD</keyword>
<dbReference type="InterPro" id="IPR010096">
    <property type="entry name" value="NADH-Q_OxRdtase_suN/2"/>
</dbReference>
<dbReference type="GO" id="GO:0012505">
    <property type="term" value="C:endomembrane system"/>
    <property type="evidence" value="ECO:0007669"/>
    <property type="project" value="UniProtKB-SubCell"/>
</dbReference>
<gene>
    <name evidence="5 8" type="primary">nuoN</name>
    <name evidence="8" type="ORF">Mal15_60590</name>
</gene>
<dbReference type="HAMAP" id="MF_00445">
    <property type="entry name" value="NDH1_NuoN_1"/>
    <property type="match status" value="1"/>
</dbReference>
<feature type="transmembrane region" description="Helical" evidence="5">
    <location>
        <begin position="131"/>
        <end position="150"/>
    </location>
</feature>